<dbReference type="RefSeq" id="WP_213166713.1">
    <property type="nucleotide sequence ID" value="NZ_CP058559.1"/>
</dbReference>
<gene>
    <name evidence="3" type="ORF">HYG86_16870</name>
</gene>
<protein>
    <submittedName>
        <fullName evidence="3">YggT family protein</fullName>
    </submittedName>
</protein>
<reference evidence="3 4" key="1">
    <citation type="submission" date="2020-07" db="EMBL/GenBank/DDBJ databases">
        <title>Alkalicella. sp. LB2 genome.</title>
        <authorList>
            <person name="Postec A."/>
            <person name="Quemeneur M."/>
        </authorList>
    </citation>
    <scope>NUCLEOTIDE SEQUENCE [LARGE SCALE GENOMIC DNA]</scope>
    <source>
        <strain evidence="3 4">LB2</strain>
    </source>
</reference>
<dbReference type="Pfam" id="PF02325">
    <property type="entry name" value="CCB3_YggT"/>
    <property type="match status" value="1"/>
</dbReference>
<dbReference type="InterPro" id="IPR003425">
    <property type="entry name" value="CCB3/YggT"/>
</dbReference>
<keyword evidence="4" id="KW-1185">Reference proteome</keyword>
<dbReference type="KEGG" id="acae:HYG86_16870"/>
<evidence type="ECO:0000313" key="3">
    <source>
        <dbReference type="EMBL" id="QNO16321.1"/>
    </source>
</evidence>
<name>A0A7G9WCA9_ALKCA</name>
<dbReference type="GO" id="GO:0016020">
    <property type="term" value="C:membrane"/>
    <property type="evidence" value="ECO:0007669"/>
    <property type="project" value="InterPro"/>
</dbReference>
<keyword evidence="2" id="KW-1133">Transmembrane helix</keyword>
<dbReference type="AlphaFoldDB" id="A0A7G9WCA9"/>
<dbReference type="PANTHER" id="PTHR33219">
    <property type="entry name" value="YLMG HOMOLOG PROTEIN 2, CHLOROPLASTIC"/>
    <property type="match status" value="1"/>
</dbReference>
<dbReference type="EMBL" id="CP058559">
    <property type="protein sequence ID" value="QNO16321.1"/>
    <property type="molecule type" value="Genomic_DNA"/>
</dbReference>
<evidence type="ECO:0000313" key="4">
    <source>
        <dbReference type="Proteomes" id="UP000516160"/>
    </source>
</evidence>
<feature type="transmembrane region" description="Helical" evidence="2">
    <location>
        <begin position="68"/>
        <end position="88"/>
    </location>
</feature>
<evidence type="ECO:0000256" key="2">
    <source>
        <dbReference type="SAM" id="Phobius"/>
    </source>
</evidence>
<organism evidence="3 4">
    <name type="scientific">Alkalicella caledoniensis</name>
    <dbReference type="NCBI Taxonomy" id="2731377"/>
    <lineage>
        <taxon>Bacteria</taxon>
        <taxon>Bacillati</taxon>
        <taxon>Bacillota</taxon>
        <taxon>Clostridia</taxon>
        <taxon>Eubacteriales</taxon>
        <taxon>Proteinivoracaceae</taxon>
        <taxon>Alkalicella</taxon>
    </lineage>
</organism>
<sequence length="93" mass="10762">MINIVGSLFQIFYWLLIARLLLSWIPIQSPSKTVREIIGAIYNITEFYLRPFRNLVPAIRTRNGYLDISPIIGLVVLNIIRNLVISFLRRGGF</sequence>
<keyword evidence="2" id="KW-0812">Transmembrane</keyword>
<dbReference type="PANTHER" id="PTHR33219:SF14">
    <property type="entry name" value="PROTEIN COFACTOR ASSEMBLY OF COMPLEX C SUBUNIT B CCB3, CHLOROPLASTIC-RELATED"/>
    <property type="match status" value="1"/>
</dbReference>
<keyword evidence="2" id="KW-0472">Membrane</keyword>
<proteinExistence type="inferred from homology"/>
<comment type="similarity">
    <text evidence="1">Belongs to the YggT family.</text>
</comment>
<dbReference type="Proteomes" id="UP000516160">
    <property type="component" value="Chromosome"/>
</dbReference>
<accession>A0A7G9WCA9</accession>
<feature type="transmembrane region" description="Helical" evidence="2">
    <location>
        <begin position="7"/>
        <end position="27"/>
    </location>
</feature>
<evidence type="ECO:0000256" key="1">
    <source>
        <dbReference type="ARBA" id="ARBA00010894"/>
    </source>
</evidence>